<dbReference type="PROSITE" id="PS51724">
    <property type="entry name" value="SPOR"/>
    <property type="match status" value="1"/>
</dbReference>
<dbReference type="AlphaFoldDB" id="A0A6P1Y362"/>
<sequence>MEQKKILWVILSVSLFVLIIFGIALFLYSPSRNSASAQGGGETIPYEASGNALNVDPDAWAREPDRVAGLDRNAPAAAGNIINLNNLNIISTDGQSAQTNGIDVSDLTVQAGDADVSGLPKELAEQIGIDTAPEQSEERPAPAKKEDASAQPQIAAAVQNQPKPVEEKKSTKSGASVTVKSKAKTSVKPAAPQVQTLYWVQTASLASRINAERARDKLAAQHMKVEIFTKETPSGLTHRVRVGPFTNNTEANYWLNSIKKIEGFEKSYVTEEKVKKNN</sequence>
<feature type="compositionally biased region" description="Basic and acidic residues" evidence="1">
    <location>
        <begin position="136"/>
        <end position="148"/>
    </location>
</feature>
<dbReference type="GO" id="GO:0042834">
    <property type="term" value="F:peptidoglycan binding"/>
    <property type="evidence" value="ECO:0007669"/>
    <property type="project" value="InterPro"/>
</dbReference>
<dbReference type="InterPro" id="IPR007730">
    <property type="entry name" value="SPOR-like_dom"/>
</dbReference>
<dbReference type="RefSeq" id="WP_162664600.1">
    <property type="nucleotide sequence ID" value="NZ_CP048020.1"/>
</dbReference>
<evidence type="ECO:0000313" key="4">
    <source>
        <dbReference type="EMBL" id="QHX44326.1"/>
    </source>
</evidence>
<dbReference type="EMBL" id="CP048020">
    <property type="protein sequence ID" value="QHX44326.1"/>
    <property type="molecule type" value="Genomic_DNA"/>
</dbReference>
<keyword evidence="2" id="KW-0472">Membrane</keyword>
<dbReference type="Pfam" id="PF05036">
    <property type="entry name" value="SPOR"/>
    <property type="match status" value="1"/>
</dbReference>
<accession>A0A6P1Y362</accession>
<name>A0A6P1Y362_9SPIR</name>
<dbReference type="Proteomes" id="UP000464374">
    <property type="component" value="Chromosome"/>
</dbReference>
<protein>
    <submittedName>
        <fullName evidence="4">SPOR domain-containing protein</fullName>
    </submittedName>
</protein>
<evidence type="ECO:0000313" key="5">
    <source>
        <dbReference type="Proteomes" id="UP000464374"/>
    </source>
</evidence>
<gene>
    <name evidence="4" type="ORF">GWP43_13620</name>
</gene>
<feature type="domain" description="SPOR" evidence="3">
    <location>
        <begin position="192"/>
        <end position="271"/>
    </location>
</feature>
<feature type="transmembrane region" description="Helical" evidence="2">
    <location>
        <begin position="6"/>
        <end position="28"/>
    </location>
</feature>
<dbReference type="KEGG" id="trz:GWP43_13620"/>
<dbReference type="Gene3D" id="3.30.70.1070">
    <property type="entry name" value="Sporulation related repeat"/>
    <property type="match status" value="1"/>
</dbReference>
<evidence type="ECO:0000259" key="3">
    <source>
        <dbReference type="PROSITE" id="PS51724"/>
    </source>
</evidence>
<evidence type="ECO:0000256" key="1">
    <source>
        <dbReference type="SAM" id="MobiDB-lite"/>
    </source>
</evidence>
<dbReference type="SUPFAM" id="SSF110997">
    <property type="entry name" value="Sporulation related repeat"/>
    <property type="match status" value="1"/>
</dbReference>
<reference evidence="4 5" key="1">
    <citation type="submission" date="2020-01" db="EMBL/GenBank/DDBJ databases">
        <title>Complete genome sequence of a human oral phylogroup 1 Treponema sp. strain ATCC 700766, originally isolated from periodontitis dental plaque.</title>
        <authorList>
            <person name="Chan Y."/>
            <person name="Huo Y.-B."/>
            <person name="Yu X.-L."/>
            <person name="Zeng H."/>
            <person name="Leung W.-K."/>
            <person name="Watt R.M."/>
        </authorList>
    </citation>
    <scope>NUCLEOTIDE SEQUENCE [LARGE SCALE GENOMIC DNA]</scope>
    <source>
        <strain evidence="4 5">OMZ 804</strain>
    </source>
</reference>
<proteinExistence type="predicted"/>
<feature type="compositionally biased region" description="Low complexity" evidence="1">
    <location>
        <begin position="175"/>
        <end position="186"/>
    </location>
</feature>
<feature type="region of interest" description="Disordered" evidence="1">
    <location>
        <begin position="127"/>
        <end position="186"/>
    </location>
</feature>
<dbReference type="InterPro" id="IPR036680">
    <property type="entry name" value="SPOR-like_sf"/>
</dbReference>
<keyword evidence="2" id="KW-0812">Transmembrane</keyword>
<organism evidence="4 5">
    <name type="scientific">Treponema vincentii</name>
    <dbReference type="NCBI Taxonomy" id="69710"/>
    <lineage>
        <taxon>Bacteria</taxon>
        <taxon>Pseudomonadati</taxon>
        <taxon>Spirochaetota</taxon>
        <taxon>Spirochaetia</taxon>
        <taxon>Spirochaetales</taxon>
        <taxon>Treponemataceae</taxon>
        <taxon>Treponema</taxon>
    </lineage>
</organism>
<evidence type="ECO:0000256" key="2">
    <source>
        <dbReference type="SAM" id="Phobius"/>
    </source>
</evidence>
<keyword evidence="2" id="KW-1133">Transmembrane helix</keyword>